<dbReference type="PANTHER" id="PTHR24128:SF24">
    <property type="entry name" value="ANKYRIN REPEAT PROTEIN"/>
    <property type="match status" value="1"/>
</dbReference>
<dbReference type="PANTHER" id="PTHR24128">
    <property type="entry name" value="HOMEOBOX PROTEIN WARIAI"/>
    <property type="match status" value="1"/>
</dbReference>
<dbReference type="AlphaFoldDB" id="A0A6A6MSG2"/>
<keyword evidence="2" id="KW-1185">Reference proteome</keyword>
<name>A0A6A6MSG2_HEVBR</name>
<gene>
    <name evidence="1" type="ORF">GH714_038198</name>
</gene>
<dbReference type="InterPro" id="IPR036770">
    <property type="entry name" value="Ankyrin_rpt-contain_sf"/>
</dbReference>
<dbReference type="EMBL" id="JAAGAX010000005">
    <property type="protein sequence ID" value="KAF2315123.1"/>
    <property type="molecule type" value="Genomic_DNA"/>
</dbReference>
<comment type="caution">
    <text evidence="1">The sequence shown here is derived from an EMBL/GenBank/DDBJ whole genome shotgun (WGS) entry which is preliminary data.</text>
</comment>
<dbReference type="SUPFAM" id="SSF48403">
    <property type="entry name" value="Ankyrin repeat"/>
    <property type="match status" value="1"/>
</dbReference>
<protein>
    <submittedName>
        <fullName evidence="1">Uncharacterized protein</fullName>
    </submittedName>
</protein>
<evidence type="ECO:0000313" key="2">
    <source>
        <dbReference type="Proteomes" id="UP000467840"/>
    </source>
</evidence>
<dbReference type="Proteomes" id="UP000467840">
    <property type="component" value="Chromosome 15"/>
</dbReference>
<accession>A0A6A6MSG2</accession>
<evidence type="ECO:0000313" key="1">
    <source>
        <dbReference type="EMBL" id="KAF2315123.1"/>
    </source>
</evidence>
<organism evidence="1 2">
    <name type="scientific">Hevea brasiliensis</name>
    <name type="common">Para rubber tree</name>
    <name type="synonym">Siphonia brasiliensis</name>
    <dbReference type="NCBI Taxonomy" id="3981"/>
    <lineage>
        <taxon>Eukaryota</taxon>
        <taxon>Viridiplantae</taxon>
        <taxon>Streptophyta</taxon>
        <taxon>Embryophyta</taxon>
        <taxon>Tracheophyta</taxon>
        <taxon>Spermatophyta</taxon>
        <taxon>Magnoliopsida</taxon>
        <taxon>eudicotyledons</taxon>
        <taxon>Gunneridae</taxon>
        <taxon>Pentapetalae</taxon>
        <taxon>rosids</taxon>
        <taxon>fabids</taxon>
        <taxon>Malpighiales</taxon>
        <taxon>Euphorbiaceae</taxon>
        <taxon>Crotonoideae</taxon>
        <taxon>Micrandreae</taxon>
        <taxon>Hevea</taxon>
    </lineage>
</organism>
<sequence length="168" mass="19103">MPEKSPITLPPPAKEEKKLVEKEVLREDEEAKHRVRLELEIEGLLFSLVINLYIYRGLVNDIVLLRVMDQDQQLINASQMGDVDTLYALIQKDSYVLEHIDKLPFANSPLHFAASAGCTEFAMEIMKLMPSFAWKLNQDGFSPIHLALQNEPKQWCLGCYNLMASLSG</sequence>
<dbReference type="Gene3D" id="1.25.40.20">
    <property type="entry name" value="Ankyrin repeat-containing domain"/>
    <property type="match status" value="1"/>
</dbReference>
<reference evidence="1 2" key="1">
    <citation type="journal article" date="2020" name="Mol. Plant">
        <title>The Chromosome-Based Rubber Tree Genome Provides New Insights into Spurge Genome Evolution and Rubber Biosynthesis.</title>
        <authorList>
            <person name="Liu J."/>
            <person name="Shi C."/>
            <person name="Shi C.C."/>
            <person name="Li W."/>
            <person name="Zhang Q.J."/>
            <person name="Zhang Y."/>
            <person name="Li K."/>
            <person name="Lu H.F."/>
            <person name="Shi C."/>
            <person name="Zhu S.T."/>
            <person name="Xiao Z.Y."/>
            <person name="Nan H."/>
            <person name="Yue Y."/>
            <person name="Zhu X.G."/>
            <person name="Wu Y."/>
            <person name="Hong X.N."/>
            <person name="Fan G.Y."/>
            <person name="Tong Y."/>
            <person name="Zhang D."/>
            <person name="Mao C.L."/>
            <person name="Liu Y.L."/>
            <person name="Hao S.J."/>
            <person name="Liu W.Q."/>
            <person name="Lv M.Q."/>
            <person name="Zhang H.B."/>
            <person name="Liu Y."/>
            <person name="Hu-Tang G.R."/>
            <person name="Wang J.P."/>
            <person name="Wang J.H."/>
            <person name="Sun Y.H."/>
            <person name="Ni S.B."/>
            <person name="Chen W.B."/>
            <person name="Zhang X.C."/>
            <person name="Jiao Y.N."/>
            <person name="Eichler E.E."/>
            <person name="Li G.H."/>
            <person name="Liu X."/>
            <person name="Gao L.Z."/>
        </authorList>
    </citation>
    <scope>NUCLEOTIDE SEQUENCE [LARGE SCALE GENOMIC DNA]</scope>
    <source>
        <strain evidence="2">cv. GT1</strain>
        <tissue evidence="1">Leaf</tissue>
    </source>
</reference>
<proteinExistence type="predicted"/>